<proteinExistence type="predicted"/>
<sequence length="52" mass="5685">MHTLTPFKICVTAYPEMERATLPTDDSLTACIAPCYIPMANTRLLDRNGGGL</sequence>
<evidence type="ECO:0000313" key="2">
    <source>
        <dbReference type="Proteomes" id="UP000326437"/>
    </source>
</evidence>
<gene>
    <name evidence="1" type="ORF">PS685_01872</name>
</gene>
<dbReference type="Proteomes" id="UP000326437">
    <property type="component" value="Unassembled WGS sequence"/>
</dbReference>
<reference evidence="1 2" key="1">
    <citation type="submission" date="2019-09" db="EMBL/GenBank/DDBJ databases">
        <authorList>
            <person name="Chandra G."/>
            <person name="Truman W A."/>
        </authorList>
    </citation>
    <scope>NUCLEOTIDE SEQUENCE [LARGE SCALE GENOMIC DNA]</scope>
    <source>
        <strain evidence="1">PS685</strain>
    </source>
</reference>
<accession>A0A5E6YPM5</accession>
<organism evidence="1 2">
    <name type="scientific">Pseudomonas fluorescens</name>
    <dbReference type="NCBI Taxonomy" id="294"/>
    <lineage>
        <taxon>Bacteria</taxon>
        <taxon>Pseudomonadati</taxon>
        <taxon>Pseudomonadota</taxon>
        <taxon>Gammaproteobacteria</taxon>
        <taxon>Pseudomonadales</taxon>
        <taxon>Pseudomonadaceae</taxon>
        <taxon>Pseudomonas</taxon>
    </lineage>
</organism>
<evidence type="ECO:0000313" key="1">
    <source>
        <dbReference type="EMBL" id="VVN55446.1"/>
    </source>
</evidence>
<dbReference type="EMBL" id="CABVHO010000014">
    <property type="protein sequence ID" value="VVN55446.1"/>
    <property type="molecule type" value="Genomic_DNA"/>
</dbReference>
<protein>
    <submittedName>
        <fullName evidence="1">Uncharacterized protein</fullName>
    </submittedName>
</protein>
<name>A0A5E6YPM5_PSEFL</name>
<dbReference type="AlphaFoldDB" id="A0A5E6YPM5"/>